<accession>A0A5C6RLI0</accession>
<comment type="caution">
    <text evidence="1">The sequence shown here is derived from an EMBL/GenBank/DDBJ whole genome shotgun (WGS) entry which is preliminary data.</text>
</comment>
<name>A0A5C6RLI0_9BACT</name>
<protein>
    <submittedName>
        <fullName evidence="1">DUF4230 domain-containing protein</fullName>
    </submittedName>
</protein>
<evidence type="ECO:0000313" key="1">
    <source>
        <dbReference type="EMBL" id="TXB63087.1"/>
    </source>
</evidence>
<dbReference type="EMBL" id="VOOR01000019">
    <property type="protein sequence ID" value="TXB63087.1"/>
    <property type="molecule type" value="Genomic_DNA"/>
</dbReference>
<dbReference type="Proteomes" id="UP000321580">
    <property type="component" value="Unassembled WGS sequence"/>
</dbReference>
<dbReference type="AlphaFoldDB" id="A0A5C6RLI0"/>
<evidence type="ECO:0000313" key="2">
    <source>
        <dbReference type="Proteomes" id="UP000321580"/>
    </source>
</evidence>
<sequence>MRKTFALAGAIGLFFAGFLGAYAWLGRGEAAEEQIVNSSVLLERVQQVCKLVTVEGQFSELYDETNIRKFTVYVPMPSTFSFSKQAILKVEGKVLVGYDLSKIRVTADSTRRQVLISNIPEPEILSVDHQVAYKNLSESFFNTFSAEDYTRLNANAKAMLAQKARESRLMQEAALEGNQLLEIMKFIVEAAGWTLAVEQPAGAVVPIDSLPAERLLQQ</sequence>
<proteinExistence type="predicted"/>
<keyword evidence="2" id="KW-1185">Reference proteome</keyword>
<dbReference type="RefSeq" id="WP_147167490.1">
    <property type="nucleotide sequence ID" value="NZ_VOOR01000019.1"/>
</dbReference>
<dbReference type="OrthoDB" id="669131at2"/>
<gene>
    <name evidence="1" type="ORF">FRY97_10525</name>
</gene>
<dbReference type="InterPro" id="IPR025324">
    <property type="entry name" value="DUF4230"/>
</dbReference>
<reference evidence="1 2" key="1">
    <citation type="submission" date="2019-08" db="EMBL/GenBank/DDBJ databases">
        <title>Genome of Phaeodactylibacter luteus.</title>
        <authorList>
            <person name="Bowman J.P."/>
        </authorList>
    </citation>
    <scope>NUCLEOTIDE SEQUENCE [LARGE SCALE GENOMIC DNA]</scope>
    <source>
        <strain evidence="1 2">KCTC 42180</strain>
    </source>
</reference>
<organism evidence="1 2">
    <name type="scientific">Phaeodactylibacter luteus</name>
    <dbReference type="NCBI Taxonomy" id="1564516"/>
    <lineage>
        <taxon>Bacteria</taxon>
        <taxon>Pseudomonadati</taxon>
        <taxon>Bacteroidota</taxon>
        <taxon>Saprospiria</taxon>
        <taxon>Saprospirales</taxon>
        <taxon>Haliscomenobacteraceae</taxon>
        <taxon>Phaeodactylibacter</taxon>
    </lineage>
</organism>
<dbReference type="Pfam" id="PF14014">
    <property type="entry name" value="DUF4230"/>
    <property type="match status" value="1"/>
</dbReference>